<dbReference type="InterPro" id="IPR025483">
    <property type="entry name" value="Lipase_euk"/>
</dbReference>
<organism evidence="6 7">
    <name type="scientific">Bicyclus anynana</name>
    <name type="common">Squinting bush brown butterfly</name>
    <dbReference type="NCBI Taxonomy" id="110368"/>
    <lineage>
        <taxon>Eukaryota</taxon>
        <taxon>Metazoa</taxon>
        <taxon>Ecdysozoa</taxon>
        <taxon>Arthropoda</taxon>
        <taxon>Hexapoda</taxon>
        <taxon>Insecta</taxon>
        <taxon>Pterygota</taxon>
        <taxon>Neoptera</taxon>
        <taxon>Endopterygota</taxon>
        <taxon>Lepidoptera</taxon>
        <taxon>Glossata</taxon>
        <taxon>Ditrysia</taxon>
        <taxon>Papilionoidea</taxon>
        <taxon>Nymphalidae</taxon>
        <taxon>Satyrinae</taxon>
        <taxon>Satyrini</taxon>
        <taxon>Mycalesina</taxon>
        <taxon>Bicyclus</taxon>
    </lineage>
</organism>
<dbReference type="RefSeq" id="XP_023947434.2">
    <property type="nucleotide sequence ID" value="XM_024091666.2"/>
</dbReference>
<dbReference type="KEGG" id="bany:112052544"/>
<feature type="chain" id="PRO_5046530091" description="Lipase" evidence="4">
    <location>
        <begin position="22"/>
        <end position="413"/>
    </location>
</feature>
<sequence length="413" mass="46780">MASKPNVTFFLLFVTFTFVKTQNISLFDKTTEGLLGSTKGFSLNFTERSARFGFESDEHKVSTEDGYILTFFRMRKKNCGELKRTPVILWHGLIQTSNHWLDAGLNASLAYLIAGECHDLWLGNDRGNYYSRAHVRLNPDKDSKFWDYSVDEIGRYDVPATIDYVLKYTGEDKVNFICYSQSGTTLLILCSERPGYCESKVNVFLGLAPSVKISNMKSTVVRVFLESLIRLKGILTTLGINEVLAKGGVTHDFIGLVCLLRPAANIICGTGAGFLDSSHPGSVTGETWQMVSRHTPAGTSLRTLLHYSQIFKTDKFEKYDFGKARNLEVYGTEQPPTYNLANVTVPVVLLHGSNDHFIDENNMLWLQQELQNVLETYKVTDPLWNHIDMAYSQHINPMIFPKVNEYLLKYNKQ</sequence>
<dbReference type="OrthoDB" id="9974421at2759"/>
<protein>
    <recommendedName>
        <fullName evidence="2">Lipase</fullName>
    </recommendedName>
</protein>
<dbReference type="GO" id="GO:0016042">
    <property type="term" value="P:lipid catabolic process"/>
    <property type="evidence" value="ECO:0007669"/>
    <property type="project" value="UniProtKB-KW"/>
</dbReference>
<keyword evidence="4" id="KW-0732">Signal</keyword>
<reference evidence="7" key="1">
    <citation type="submission" date="2025-08" db="UniProtKB">
        <authorList>
            <consortium name="RefSeq"/>
        </authorList>
    </citation>
    <scope>IDENTIFICATION</scope>
</reference>
<keyword evidence="2" id="KW-0443">Lipid metabolism</keyword>
<comment type="similarity">
    <text evidence="1 2">Belongs to the AB hydrolase superfamily. Lipase family.</text>
</comment>
<accession>A0A6J1NKH1</accession>
<dbReference type="InterPro" id="IPR006693">
    <property type="entry name" value="AB_hydrolase_lipase"/>
</dbReference>
<keyword evidence="2" id="KW-0378">Hydrolase</keyword>
<evidence type="ECO:0000313" key="6">
    <source>
        <dbReference type="Proteomes" id="UP001652582"/>
    </source>
</evidence>
<keyword evidence="6" id="KW-1185">Reference proteome</keyword>
<dbReference type="InterPro" id="IPR029058">
    <property type="entry name" value="AB_hydrolase_fold"/>
</dbReference>
<dbReference type="GO" id="GO:0016788">
    <property type="term" value="F:hydrolase activity, acting on ester bonds"/>
    <property type="evidence" value="ECO:0007669"/>
    <property type="project" value="InterPro"/>
</dbReference>
<evidence type="ECO:0000313" key="7">
    <source>
        <dbReference type="RefSeq" id="XP_023947434.2"/>
    </source>
</evidence>
<dbReference type="Gene3D" id="3.40.50.1820">
    <property type="entry name" value="alpha/beta hydrolase"/>
    <property type="match status" value="1"/>
</dbReference>
<feature type="active site" description="Charge relay system" evidence="3">
    <location>
        <position position="386"/>
    </location>
</feature>
<feature type="active site" description="Charge relay system" evidence="3">
    <location>
        <position position="355"/>
    </location>
</feature>
<dbReference type="PIRSF" id="PIRSF000862">
    <property type="entry name" value="Steryl_ester_lip"/>
    <property type="match status" value="1"/>
</dbReference>
<dbReference type="AlphaFoldDB" id="A0A6J1NKH1"/>
<dbReference type="GeneID" id="112052544"/>
<evidence type="ECO:0000259" key="5">
    <source>
        <dbReference type="Pfam" id="PF04083"/>
    </source>
</evidence>
<dbReference type="Pfam" id="PF04083">
    <property type="entry name" value="Abhydro_lipase"/>
    <property type="match status" value="1"/>
</dbReference>
<gene>
    <name evidence="7" type="primary">LOC112052544</name>
</gene>
<evidence type="ECO:0000256" key="2">
    <source>
        <dbReference type="PIRNR" id="PIRNR000862"/>
    </source>
</evidence>
<proteinExistence type="inferred from homology"/>
<dbReference type="SUPFAM" id="SSF53474">
    <property type="entry name" value="alpha/beta-Hydrolases"/>
    <property type="match status" value="1"/>
</dbReference>
<evidence type="ECO:0000256" key="4">
    <source>
        <dbReference type="SAM" id="SignalP"/>
    </source>
</evidence>
<name>A0A6J1NKH1_BICAN</name>
<feature type="active site" description="Nucleophile" evidence="3">
    <location>
        <position position="180"/>
    </location>
</feature>
<dbReference type="PANTHER" id="PTHR11005">
    <property type="entry name" value="LYSOSOMAL ACID LIPASE-RELATED"/>
    <property type="match status" value="1"/>
</dbReference>
<feature type="domain" description="Partial AB-hydrolase lipase" evidence="5">
    <location>
        <begin position="47"/>
        <end position="101"/>
    </location>
</feature>
<feature type="signal peptide" evidence="4">
    <location>
        <begin position="1"/>
        <end position="21"/>
    </location>
</feature>
<evidence type="ECO:0000256" key="1">
    <source>
        <dbReference type="ARBA" id="ARBA00010701"/>
    </source>
</evidence>
<evidence type="ECO:0000256" key="3">
    <source>
        <dbReference type="PIRSR" id="PIRSR000862-1"/>
    </source>
</evidence>
<keyword evidence="2" id="KW-0442">Lipid degradation</keyword>
<dbReference type="Proteomes" id="UP001652582">
    <property type="component" value="Chromosome 16"/>
</dbReference>